<keyword evidence="3" id="KW-1185">Reference proteome</keyword>
<organism evidence="2 3">
    <name type="scientific">Spirochaeta isovalerica</name>
    <dbReference type="NCBI Taxonomy" id="150"/>
    <lineage>
        <taxon>Bacteria</taxon>
        <taxon>Pseudomonadati</taxon>
        <taxon>Spirochaetota</taxon>
        <taxon>Spirochaetia</taxon>
        <taxon>Spirochaetales</taxon>
        <taxon>Spirochaetaceae</taxon>
        <taxon>Spirochaeta</taxon>
    </lineage>
</organism>
<dbReference type="AlphaFoldDB" id="A0A841R447"/>
<gene>
    <name evidence="2" type="ORF">HNR50_001532</name>
</gene>
<feature type="domain" description="Class II aldolase/adducin N-terminal" evidence="1">
    <location>
        <begin position="5"/>
        <end position="198"/>
    </location>
</feature>
<name>A0A841R447_9SPIO</name>
<protein>
    <submittedName>
        <fullName evidence="2">Rhamnose utilization protein RhaD (Predicted bifunctional aldolase and dehydrogenase)</fullName>
    </submittedName>
</protein>
<sequence>MSMDKLIEVSNRYGSDADYVLAGGGNTSWKTDEFMYVKGSGTELATIDSDGFVKVDLKKLDKIWSKTYSGDTETREEEVLADLMASRFPEENEKRPSVETLLHGMLPYTYVVHTHPALINGITCSNKAAELVRELFGNRALWVSITNPGYILAKVVKDRIDEHLKSGGEFPVMIFLQNHGVFVSANTINEIDSIYAHMFKVINDKVTIQPDRERQGVDPSEEEKAVRIIRDVLGKDMAVLGFRNKDIMTYSRSAEAFTPLSLSFTPDHIVYYGFKPVYSRSLESLGEDLKSYRESHEETPRLAVVKNIGAFAINTSENKAAKSALLFEDNVKIAVYTQSFGGYSFMPQDKIDFIRNWEVEKYRASKS</sequence>
<proteinExistence type="predicted"/>
<evidence type="ECO:0000313" key="3">
    <source>
        <dbReference type="Proteomes" id="UP000587760"/>
    </source>
</evidence>
<comment type="caution">
    <text evidence="2">The sequence shown here is derived from an EMBL/GenBank/DDBJ whole genome shotgun (WGS) entry which is preliminary data.</text>
</comment>
<dbReference type="Proteomes" id="UP000587760">
    <property type="component" value="Unassembled WGS sequence"/>
</dbReference>
<accession>A0A841R447</accession>
<dbReference type="EMBL" id="JACHGJ010000002">
    <property type="protein sequence ID" value="MBB6479874.1"/>
    <property type="molecule type" value="Genomic_DNA"/>
</dbReference>
<dbReference type="Gene3D" id="3.40.225.10">
    <property type="entry name" value="Class II aldolase/adducin N-terminal domain"/>
    <property type="match status" value="1"/>
</dbReference>
<dbReference type="SMART" id="SM01007">
    <property type="entry name" value="Aldolase_II"/>
    <property type="match status" value="1"/>
</dbReference>
<evidence type="ECO:0000259" key="1">
    <source>
        <dbReference type="SMART" id="SM01007"/>
    </source>
</evidence>
<dbReference type="Pfam" id="PF00596">
    <property type="entry name" value="Aldolase_II"/>
    <property type="match status" value="1"/>
</dbReference>
<dbReference type="RefSeq" id="WP_184745492.1">
    <property type="nucleotide sequence ID" value="NZ_JACHGJ010000002.1"/>
</dbReference>
<dbReference type="SUPFAM" id="SSF53639">
    <property type="entry name" value="AraD/HMP-PK domain-like"/>
    <property type="match status" value="1"/>
</dbReference>
<reference evidence="2 3" key="1">
    <citation type="submission" date="2020-08" db="EMBL/GenBank/DDBJ databases">
        <title>Genomic Encyclopedia of Type Strains, Phase IV (KMG-IV): sequencing the most valuable type-strain genomes for metagenomic binning, comparative biology and taxonomic classification.</title>
        <authorList>
            <person name="Goeker M."/>
        </authorList>
    </citation>
    <scope>NUCLEOTIDE SEQUENCE [LARGE SCALE GENOMIC DNA]</scope>
    <source>
        <strain evidence="2 3">DSM 2461</strain>
    </source>
</reference>
<evidence type="ECO:0000313" key="2">
    <source>
        <dbReference type="EMBL" id="MBB6479874.1"/>
    </source>
</evidence>
<dbReference type="InterPro" id="IPR036409">
    <property type="entry name" value="Aldolase_II/adducin_N_sf"/>
</dbReference>
<dbReference type="InterPro" id="IPR001303">
    <property type="entry name" value="Aldolase_II/adducin_N"/>
</dbReference>